<dbReference type="InterPro" id="IPR019887">
    <property type="entry name" value="Tscrpt_reg_AsnC/Lrp_C"/>
</dbReference>
<dbReference type="Gene3D" id="3.30.70.920">
    <property type="match status" value="1"/>
</dbReference>
<dbReference type="PANTHER" id="PTHR30154">
    <property type="entry name" value="LEUCINE-RESPONSIVE REGULATORY PROTEIN"/>
    <property type="match status" value="1"/>
</dbReference>
<keyword evidence="3" id="KW-0804">Transcription</keyword>
<comment type="caution">
    <text evidence="5">The sequence shown here is derived from an EMBL/GenBank/DDBJ whole genome shotgun (WGS) entry which is preliminary data.</text>
</comment>
<evidence type="ECO:0000256" key="2">
    <source>
        <dbReference type="ARBA" id="ARBA00023125"/>
    </source>
</evidence>
<evidence type="ECO:0000313" key="5">
    <source>
        <dbReference type="EMBL" id="KQC31769.1"/>
    </source>
</evidence>
<dbReference type="EMBL" id="LCTZ01000002">
    <property type="protein sequence ID" value="KQC31769.1"/>
    <property type="molecule type" value="Genomic_DNA"/>
</dbReference>
<dbReference type="PRINTS" id="PR00033">
    <property type="entry name" value="HTHASNC"/>
</dbReference>
<reference evidence="5 6" key="1">
    <citation type="submission" date="2015-04" db="EMBL/GenBank/DDBJ databases">
        <title>Complete genome of flavobacterium.</title>
        <authorList>
            <person name="Kwon Y.M."/>
            <person name="Kim S.-J."/>
        </authorList>
    </citation>
    <scope>NUCLEOTIDE SEQUENCE [LARGE SCALE GENOMIC DNA]</scope>
    <source>
        <strain evidence="5 6">DK169</strain>
    </source>
</reference>
<dbReference type="Gene3D" id="1.10.10.10">
    <property type="entry name" value="Winged helix-like DNA-binding domain superfamily/Winged helix DNA-binding domain"/>
    <property type="match status" value="1"/>
</dbReference>
<dbReference type="RefSeq" id="WP_139063741.1">
    <property type="nucleotide sequence ID" value="NZ_LCTZ01000002.1"/>
</dbReference>
<keyword evidence="1" id="KW-0805">Transcription regulation</keyword>
<sequence length="153" mass="17632">MKNKIDLIDLQIIQLLSENAQITYTEIAKKLIISSGTVHARVKKMWDLGFIVGSTMKLNYKAIGWDLTVFLGIHLKQTNAFKDVIETLLQIPEVVKLHHISGKYDIFLKIHARDSDHYRNIYQKRILSIPGIKGIESFISLEENTNRHVDFSK</sequence>
<dbReference type="InterPro" id="IPR000485">
    <property type="entry name" value="AsnC-type_HTH_dom"/>
</dbReference>
<dbReference type="SUPFAM" id="SSF54909">
    <property type="entry name" value="Dimeric alpha+beta barrel"/>
    <property type="match status" value="1"/>
</dbReference>
<dbReference type="GO" id="GO:0005829">
    <property type="term" value="C:cytosol"/>
    <property type="evidence" value="ECO:0007669"/>
    <property type="project" value="TreeGrafter"/>
</dbReference>
<dbReference type="SUPFAM" id="SSF46785">
    <property type="entry name" value="Winged helix' DNA-binding domain"/>
    <property type="match status" value="1"/>
</dbReference>
<evidence type="ECO:0000256" key="3">
    <source>
        <dbReference type="ARBA" id="ARBA00023163"/>
    </source>
</evidence>
<dbReference type="AlphaFoldDB" id="A0A0Q1DSI0"/>
<dbReference type="Proteomes" id="UP000050827">
    <property type="component" value="Unassembled WGS sequence"/>
</dbReference>
<gene>
    <name evidence="5" type="ORF">AAY42_13925</name>
</gene>
<organism evidence="5 6">
    <name type="scientific">Flagellimonas eckloniae</name>
    <dbReference type="NCBI Taxonomy" id="346185"/>
    <lineage>
        <taxon>Bacteria</taxon>
        <taxon>Pseudomonadati</taxon>
        <taxon>Bacteroidota</taxon>
        <taxon>Flavobacteriia</taxon>
        <taxon>Flavobacteriales</taxon>
        <taxon>Flavobacteriaceae</taxon>
        <taxon>Flagellimonas</taxon>
    </lineage>
</organism>
<protein>
    <recommendedName>
        <fullName evidence="4">HTH asnC-type domain-containing protein</fullName>
    </recommendedName>
</protein>
<evidence type="ECO:0000259" key="4">
    <source>
        <dbReference type="PROSITE" id="PS50956"/>
    </source>
</evidence>
<dbReference type="PANTHER" id="PTHR30154:SF34">
    <property type="entry name" value="TRANSCRIPTIONAL REGULATOR AZLB"/>
    <property type="match status" value="1"/>
</dbReference>
<dbReference type="GO" id="GO:0043565">
    <property type="term" value="F:sequence-specific DNA binding"/>
    <property type="evidence" value="ECO:0007669"/>
    <property type="project" value="InterPro"/>
</dbReference>
<feature type="domain" description="HTH asnC-type" evidence="4">
    <location>
        <begin position="5"/>
        <end position="66"/>
    </location>
</feature>
<dbReference type="OrthoDB" id="667919at2"/>
<keyword evidence="6" id="KW-1185">Reference proteome</keyword>
<dbReference type="GO" id="GO:0043200">
    <property type="term" value="P:response to amino acid"/>
    <property type="evidence" value="ECO:0007669"/>
    <property type="project" value="TreeGrafter"/>
</dbReference>
<evidence type="ECO:0000256" key="1">
    <source>
        <dbReference type="ARBA" id="ARBA00023015"/>
    </source>
</evidence>
<dbReference type="InterPro" id="IPR036388">
    <property type="entry name" value="WH-like_DNA-bd_sf"/>
</dbReference>
<name>A0A0Q1DSI0_9FLAO</name>
<accession>A0A0Q1DSI0</accession>
<dbReference type="Pfam" id="PF13412">
    <property type="entry name" value="HTH_24"/>
    <property type="match status" value="1"/>
</dbReference>
<dbReference type="Pfam" id="PF01037">
    <property type="entry name" value="AsnC_trans_reg"/>
    <property type="match status" value="1"/>
</dbReference>
<keyword evidence="2" id="KW-0238">DNA-binding</keyword>
<proteinExistence type="predicted"/>
<dbReference type="InterPro" id="IPR011008">
    <property type="entry name" value="Dimeric_a/b-barrel"/>
</dbReference>
<dbReference type="PROSITE" id="PS50956">
    <property type="entry name" value="HTH_ASNC_2"/>
    <property type="match status" value="1"/>
</dbReference>
<evidence type="ECO:0000313" key="6">
    <source>
        <dbReference type="Proteomes" id="UP000050827"/>
    </source>
</evidence>
<dbReference type="InterPro" id="IPR036390">
    <property type="entry name" value="WH_DNA-bd_sf"/>
</dbReference>
<dbReference type="InterPro" id="IPR019888">
    <property type="entry name" value="Tscrpt_reg_AsnC-like"/>
</dbReference>
<dbReference type="SMART" id="SM00344">
    <property type="entry name" value="HTH_ASNC"/>
    <property type="match status" value="1"/>
</dbReference>